<dbReference type="Gene3D" id="3.90.1640.10">
    <property type="entry name" value="inorganic pyrophosphatase (n-terminal core)"/>
    <property type="match status" value="2"/>
</dbReference>
<dbReference type="Gene3D" id="3.40.1390.20">
    <property type="entry name" value="HprK N-terminal domain-like"/>
    <property type="match status" value="1"/>
</dbReference>
<dbReference type="EC" id="3.6.1.1" evidence="2"/>
<dbReference type="InterPro" id="IPR010766">
    <property type="entry name" value="DRTGG"/>
</dbReference>
<evidence type="ECO:0000256" key="1">
    <source>
        <dbReference type="ARBA" id="ARBA00001936"/>
    </source>
</evidence>
<dbReference type="STRING" id="1123350.SAMN02744040_02281"/>
<dbReference type="Pfam" id="PF02833">
    <property type="entry name" value="DHHA2"/>
    <property type="match status" value="1"/>
</dbReference>
<dbReference type="SMART" id="SM01131">
    <property type="entry name" value="DHHA2"/>
    <property type="match status" value="1"/>
</dbReference>
<keyword evidence="5" id="KW-0464">Manganese</keyword>
<dbReference type="InterPro" id="IPR038763">
    <property type="entry name" value="DHH_sf"/>
</dbReference>
<evidence type="ECO:0000256" key="3">
    <source>
        <dbReference type="ARBA" id="ARBA00022723"/>
    </source>
</evidence>
<dbReference type="Pfam" id="PF07085">
    <property type="entry name" value="DRTGG"/>
    <property type="match status" value="1"/>
</dbReference>
<dbReference type="PROSITE" id="PS51371">
    <property type="entry name" value="CBS"/>
    <property type="match status" value="1"/>
</dbReference>
<comment type="cofactor">
    <cofactor evidence="1">
        <name>Mn(2+)</name>
        <dbReference type="ChEBI" id="CHEBI:29035"/>
    </cofactor>
</comment>
<dbReference type="NCBIfam" id="NF011442">
    <property type="entry name" value="PRK14869.1-4"/>
    <property type="match status" value="1"/>
</dbReference>
<dbReference type="PANTHER" id="PTHR12112">
    <property type="entry name" value="BNIP - RELATED"/>
    <property type="match status" value="1"/>
</dbReference>
<dbReference type="InterPro" id="IPR038222">
    <property type="entry name" value="DHHA2_dom_sf"/>
</dbReference>
<evidence type="ECO:0000256" key="6">
    <source>
        <dbReference type="ARBA" id="ARBA00032535"/>
    </source>
</evidence>
<evidence type="ECO:0000256" key="4">
    <source>
        <dbReference type="ARBA" id="ARBA00022801"/>
    </source>
</evidence>
<reference evidence="11" key="1">
    <citation type="submission" date="2016-11" db="EMBL/GenBank/DDBJ databases">
        <authorList>
            <person name="Varghese N."/>
            <person name="Submissions S."/>
        </authorList>
    </citation>
    <scope>NUCLEOTIDE SEQUENCE [LARGE SCALE GENOMIC DNA]</scope>
    <source>
        <strain evidence="11">DSM 15285</strain>
    </source>
</reference>
<evidence type="ECO:0000313" key="11">
    <source>
        <dbReference type="Proteomes" id="UP000242520"/>
    </source>
</evidence>
<evidence type="ECO:0000256" key="8">
    <source>
        <dbReference type="PROSITE-ProRule" id="PRU00703"/>
    </source>
</evidence>
<dbReference type="SMART" id="SM00116">
    <property type="entry name" value="CBS"/>
    <property type="match status" value="2"/>
</dbReference>
<keyword evidence="8" id="KW-0129">CBS domain</keyword>
<dbReference type="InterPro" id="IPR046342">
    <property type="entry name" value="CBS_dom_sf"/>
</dbReference>
<dbReference type="NCBIfam" id="NF003877">
    <property type="entry name" value="PRK05427.1"/>
    <property type="match status" value="1"/>
</dbReference>
<dbReference type="EMBL" id="FQXH01000041">
    <property type="protein sequence ID" value="SHH53525.1"/>
    <property type="molecule type" value="Genomic_DNA"/>
</dbReference>
<keyword evidence="3" id="KW-0479">Metal-binding</keyword>
<dbReference type="SUPFAM" id="SSF75138">
    <property type="entry name" value="HprK N-terminal domain-like"/>
    <property type="match status" value="1"/>
</dbReference>
<evidence type="ECO:0000313" key="10">
    <source>
        <dbReference type="EMBL" id="SHH53525.1"/>
    </source>
</evidence>
<dbReference type="Proteomes" id="UP000242520">
    <property type="component" value="Unassembled WGS sequence"/>
</dbReference>
<dbReference type="GO" id="GO:0005737">
    <property type="term" value="C:cytoplasm"/>
    <property type="evidence" value="ECO:0007669"/>
    <property type="project" value="InterPro"/>
</dbReference>
<dbReference type="PANTHER" id="PTHR12112:SF22">
    <property type="entry name" value="MANGANESE-DEPENDENT INORGANIC PYROPHOSPHATASE-RELATED"/>
    <property type="match status" value="1"/>
</dbReference>
<dbReference type="FunFam" id="3.90.1640.10:FF:000001">
    <property type="entry name" value="Probable manganese-dependent inorganic pyrophosphatase"/>
    <property type="match status" value="1"/>
</dbReference>
<dbReference type="GO" id="GO:0046872">
    <property type="term" value="F:metal ion binding"/>
    <property type="evidence" value="ECO:0007669"/>
    <property type="project" value="UniProtKB-KW"/>
</dbReference>
<dbReference type="Pfam" id="PF01368">
    <property type="entry name" value="DHH"/>
    <property type="match status" value="1"/>
</dbReference>
<name>A0A1M5TRT2_9FIRM</name>
<feature type="domain" description="CBS" evidence="9">
    <location>
        <begin position="70"/>
        <end position="129"/>
    </location>
</feature>
<dbReference type="CDD" id="cd04597">
    <property type="entry name" value="CBS_pair_inorgPPase"/>
    <property type="match status" value="1"/>
</dbReference>
<dbReference type="SUPFAM" id="SSF64182">
    <property type="entry name" value="DHH phosphoesterases"/>
    <property type="match status" value="1"/>
</dbReference>
<evidence type="ECO:0000259" key="9">
    <source>
        <dbReference type="PROSITE" id="PS51371"/>
    </source>
</evidence>
<dbReference type="NCBIfam" id="NF011443">
    <property type="entry name" value="PRK14869.1-5"/>
    <property type="match status" value="1"/>
</dbReference>
<organism evidence="10 11">
    <name type="scientific">Tepidibacter thalassicus DSM 15285</name>
    <dbReference type="NCBI Taxonomy" id="1123350"/>
    <lineage>
        <taxon>Bacteria</taxon>
        <taxon>Bacillati</taxon>
        <taxon>Bacillota</taxon>
        <taxon>Clostridia</taxon>
        <taxon>Peptostreptococcales</taxon>
        <taxon>Peptostreptococcaceae</taxon>
        <taxon>Tepidibacter</taxon>
    </lineage>
</organism>
<evidence type="ECO:0000256" key="2">
    <source>
        <dbReference type="ARBA" id="ARBA00012146"/>
    </source>
</evidence>
<keyword evidence="4" id="KW-0378">Hydrolase</keyword>
<dbReference type="InterPro" id="IPR028979">
    <property type="entry name" value="Ser_kin/Pase_Hpr-like_N_sf"/>
</dbReference>
<dbReference type="SUPFAM" id="SSF54631">
    <property type="entry name" value="CBS-domain pair"/>
    <property type="match status" value="1"/>
</dbReference>
<evidence type="ECO:0000256" key="5">
    <source>
        <dbReference type="ARBA" id="ARBA00023211"/>
    </source>
</evidence>
<sequence>MSILVFGHKNPDTDSVTSAIAFSYLKNKLGFDTKPCVLGDLRKEAKFVLDYFKLSYPNSITNVKTQVKDLNYDKVKGITADFSILHAYKIMEHNNLKTLPVVNENNQLLGIITTKDIAMQLIKGDVHNIKTSLSNIASDLNGKILVNCHDIVNGKLSIIAFYYKTIEGTLSEKDIIIVGDRYDIIEHAIASKVQLIIVTGGNEIPEKYLNSAKENNVSIISVPFDTYTTSKLINQTNFVSSIMKSDILKFEDSEYIDNIKDDMLSTNFRYYPVINKNNIFLGFMERKHLLNSNKKKVILVDHNELAQSAEGIEQAEILEIIDHHKIGGISTSVPINFRNMTVGSTCTIVYNMFKENNIEIPYEIAGILISGIISDTLLFKSPTTTDMDKKAVEELNKILNLDIEKYAMEMFKAGTSLEGYSIEQIVNMDFKEFNLEGLKTGIGQVFTLDTDAIFSKKDDFLNYINNTEYDICLLAITDILKEGSYLLYKAEDKLISTAFNVEGHQGVFVDGAVSRKKQLVPKLTEAIKSTK</sequence>
<keyword evidence="11" id="KW-1185">Reference proteome</keyword>
<protein>
    <recommendedName>
        <fullName evidence="2">inorganic diphosphatase</fullName>
        <ecNumber evidence="2">3.6.1.1</ecNumber>
    </recommendedName>
    <alternativeName>
        <fullName evidence="6">Pyrophosphate phospho-hydrolase</fullName>
    </alternativeName>
</protein>
<dbReference type="Gene3D" id="3.10.310.20">
    <property type="entry name" value="DHHA2 domain"/>
    <property type="match status" value="1"/>
</dbReference>
<dbReference type="AlphaFoldDB" id="A0A1M5TRT2"/>
<dbReference type="OrthoDB" id="9766150at2"/>
<evidence type="ECO:0000256" key="7">
    <source>
        <dbReference type="ARBA" id="ARBA00047820"/>
    </source>
</evidence>
<dbReference type="GO" id="GO:0004427">
    <property type="term" value="F:inorganic diphosphate phosphatase activity"/>
    <property type="evidence" value="ECO:0007669"/>
    <property type="project" value="UniProtKB-EC"/>
</dbReference>
<dbReference type="Pfam" id="PF00571">
    <property type="entry name" value="CBS"/>
    <property type="match status" value="2"/>
</dbReference>
<dbReference type="InterPro" id="IPR001667">
    <property type="entry name" value="DDH_dom"/>
</dbReference>
<gene>
    <name evidence="10" type="ORF">SAMN02744040_02281</name>
</gene>
<proteinExistence type="predicted"/>
<dbReference type="NCBIfam" id="NF011440">
    <property type="entry name" value="PRK14869.1-2"/>
    <property type="match status" value="1"/>
</dbReference>
<accession>A0A1M5TRT2</accession>
<dbReference type="InterPro" id="IPR004097">
    <property type="entry name" value="DHHA2"/>
</dbReference>
<dbReference type="RefSeq" id="WP_072726492.1">
    <property type="nucleotide sequence ID" value="NZ_FQXH01000041.1"/>
</dbReference>
<dbReference type="InterPro" id="IPR000644">
    <property type="entry name" value="CBS_dom"/>
</dbReference>
<comment type="catalytic activity">
    <reaction evidence="7">
        <text>diphosphate + H2O = 2 phosphate + H(+)</text>
        <dbReference type="Rhea" id="RHEA:24576"/>
        <dbReference type="ChEBI" id="CHEBI:15377"/>
        <dbReference type="ChEBI" id="CHEBI:15378"/>
        <dbReference type="ChEBI" id="CHEBI:33019"/>
        <dbReference type="ChEBI" id="CHEBI:43474"/>
        <dbReference type="EC" id="3.6.1.1"/>
    </reaction>
</comment>